<sequence>MECARDIQKYNALLQEERVYIFLVGLDDRLDKVRSDILQLKPFPTIEQAYAYVRREDTRQTVMTSRAEYMTSGAVMATKGSKAGQQPTLVVGKHNSILKSKGPFDGGKCIHCGNARHTRDTCFKLHGYPEWWHELQAKKKKETTSPEEGTGKAAVVTAESRLSLVPMTSSSVSMEPGNYSQVFCSSKSQDASAWIIDSGATDHMTFDPTDFSHSTPPRRTCIANANGVTYPVTSAGTVTLSPSLLISHSPCSYTI</sequence>
<dbReference type="GeneID" id="106765963"/>
<accession>A0A1S3UJK4</accession>
<keyword evidence="2" id="KW-1185">Reference proteome</keyword>
<feature type="domain" description="Retrovirus-related Pol polyprotein from transposon TNT 1-94-like beta-barrel" evidence="1">
    <location>
        <begin position="194"/>
        <end position="240"/>
    </location>
</feature>
<dbReference type="KEGG" id="vra:106765963"/>
<evidence type="ECO:0000313" key="3">
    <source>
        <dbReference type="RefSeq" id="XP_014506211.1"/>
    </source>
</evidence>
<dbReference type="Proteomes" id="UP000087766">
    <property type="component" value="Chromosome 7"/>
</dbReference>
<dbReference type="OrthoDB" id="1745136at2759"/>
<organism evidence="2 3">
    <name type="scientific">Vigna radiata var. radiata</name>
    <name type="common">Mung bean</name>
    <name type="synonym">Phaseolus aureus</name>
    <dbReference type="NCBI Taxonomy" id="3916"/>
    <lineage>
        <taxon>Eukaryota</taxon>
        <taxon>Viridiplantae</taxon>
        <taxon>Streptophyta</taxon>
        <taxon>Embryophyta</taxon>
        <taxon>Tracheophyta</taxon>
        <taxon>Spermatophyta</taxon>
        <taxon>Magnoliopsida</taxon>
        <taxon>eudicotyledons</taxon>
        <taxon>Gunneridae</taxon>
        <taxon>Pentapetalae</taxon>
        <taxon>rosids</taxon>
        <taxon>fabids</taxon>
        <taxon>Fabales</taxon>
        <taxon>Fabaceae</taxon>
        <taxon>Papilionoideae</taxon>
        <taxon>50 kb inversion clade</taxon>
        <taxon>NPAAA clade</taxon>
        <taxon>indigoferoid/millettioid clade</taxon>
        <taxon>Phaseoleae</taxon>
        <taxon>Vigna</taxon>
    </lineage>
</organism>
<evidence type="ECO:0000313" key="2">
    <source>
        <dbReference type="Proteomes" id="UP000087766"/>
    </source>
</evidence>
<reference evidence="2" key="1">
    <citation type="journal article" date="2014" name="Nat. Commun.">
        <title>Genome sequence of mungbean and insights into evolution within Vigna species.</title>
        <authorList>
            <person name="Kang Y.J."/>
            <person name="Kim S.K."/>
            <person name="Kim M.Y."/>
            <person name="Lestari P."/>
            <person name="Kim K.H."/>
            <person name="Ha B.K."/>
            <person name="Jun T.H."/>
            <person name="Hwang W.J."/>
            <person name="Lee T."/>
            <person name="Lee J."/>
            <person name="Shim S."/>
            <person name="Yoon M.Y."/>
            <person name="Jang Y.E."/>
            <person name="Han K.S."/>
            <person name="Taeprayoon P."/>
            <person name="Yoon N."/>
            <person name="Somta P."/>
            <person name="Tanya P."/>
            <person name="Kim K.S."/>
            <person name="Gwag J.G."/>
            <person name="Moon J.K."/>
            <person name="Lee Y.H."/>
            <person name="Park B.S."/>
            <person name="Bombarely A."/>
            <person name="Doyle J.J."/>
            <person name="Jackson S.A."/>
            <person name="Schafleitner R."/>
            <person name="Srinives P."/>
            <person name="Varshney R.K."/>
            <person name="Lee S.H."/>
        </authorList>
    </citation>
    <scope>NUCLEOTIDE SEQUENCE [LARGE SCALE GENOMIC DNA]</scope>
    <source>
        <strain evidence="2">cv. VC1973A</strain>
    </source>
</reference>
<protein>
    <submittedName>
        <fullName evidence="3">Uncharacterized protein LOC106765963</fullName>
    </submittedName>
</protein>
<dbReference type="PANTHER" id="PTHR34222">
    <property type="entry name" value="GAG_PRE-INTEGRS DOMAIN-CONTAINING PROTEIN"/>
    <property type="match status" value="1"/>
</dbReference>
<dbReference type="RefSeq" id="XP_014506211.1">
    <property type="nucleotide sequence ID" value="XM_014650725.1"/>
</dbReference>
<name>A0A1S3UJK4_VIGRR</name>
<proteinExistence type="predicted"/>
<dbReference type="AlphaFoldDB" id="A0A1S3UJK4"/>
<dbReference type="InterPro" id="IPR054722">
    <property type="entry name" value="PolX-like_BBD"/>
</dbReference>
<evidence type="ECO:0000259" key="1">
    <source>
        <dbReference type="Pfam" id="PF22936"/>
    </source>
</evidence>
<dbReference type="PANTHER" id="PTHR34222:SF43">
    <property type="entry name" value="RETROTRANSPOSON GAG DOMAIN-CONTAINING PROTEIN"/>
    <property type="match status" value="1"/>
</dbReference>
<gene>
    <name evidence="3" type="primary">LOC106765963</name>
</gene>
<reference evidence="3" key="2">
    <citation type="submission" date="2025-08" db="UniProtKB">
        <authorList>
            <consortium name="RefSeq"/>
        </authorList>
    </citation>
    <scope>IDENTIFICATION</scope>
    <source>
        <tissue evidence="3">Leaf</tissue>
    </source>
</reference>
<dbReference type="Pfam" id="PF22936">
    <property type="entry name" value="Pol_BBD"/>
    <property type="match status" value="1"/>
</dbReference>